<dbReference type="Gene3D" id="3.40.50.12370">
    <property type="match status" value="1"/>
</dbReference>
<dbReference type="SUPFAM" id="SSF52402">
    <property type="entry name" value="Adenine nucleotide alpha hydrolases-like"/>
    <property type="match status" value="1"/>
</dbReference>
<organism evidence="2 3">
    <name type="scientific">Nocardioides bruguierae</name>
    <dbReference type="NCBI Taxonomy" id="2945102"/>
    <lineage>
        <taxon>Bacteria</taxon>
        <taxon>Bacillati</taxon>
        <taxon>Actinomycetota</taxon>
        <taxon>Actinomycetes</taxon>
        <taxon>Propionibacteriales</taxon>
        <taxon>Nocardioidaceae</taxon>
        <taxon>Nocardioides</taxon>
    </lineage>
</organism>
<evidence type="ECO:0000313" key="3">
    <source>
        <dbReference type="Proteomes" id="UP001139485"/>
    </source>
</evidence>
<gene>
    <name evidence="2" type="ORF">M8330_04665</name>
</gene>
<dbReference type="Proteomes" id="UP001139485">
    <property type="component" value="Unassembled WGS sequence"/>
</dbReference>
<dbReference type="CDD" id="cd00293">
    <property type="entry name" value="USP-like"/>
    <property type="match status" value="1"/>
</dbReference>
<feature type="domain" description="UspA" evidence="1">
    <location>
        <begin position="14"/>
        <end position="146"/>
    </location>
</feature>
<dbReference type="EMBL" id="JAMOIL010000003">
    <property type="protein sequence ID" value="MCM0619589.1"/>
    <property type="molecule type" value="Genomic_DNA"/>
</dbReference>
<evidence type="ECO:0000259" key="1">
    <source>
        <dbReference type="Pfam" id="PF00582"/>
    </source>
</evidence>
<reference evidence="2" key="1">
    <citation type="submission" date="2022-05" db="EMBL/GenBank/DDBJ databases">
        <authorList>
            <person name="Tuo L."/>
        </authorList>
    </citation>
    <scope>NUCLEOTIDE SEQUENCE</scope>
    <source>
        <strain evidence="2">BSK12Z-4</strain>
    </source>
</reference>
<evidence type="ECO:0000313" key="2">
    <source>
        <dbReference type="EMBL" id="MCM0619589.1"/>
    </source>
</evidence>
<dbReference type="AlphaFoldDB" id="A0A9X2D7N8"/>
<proteinExistence type="predicted"/>
<dbReference type="InterPro" id="IPR006016">
    <property type="entry name" value="UspA"/>
</dbReference>
<keyword evidence="3" id="KW-1185">Reference proteome</keyword>
<dbReference type="Pfam" id="PF00582">
    <property type="entry name" value="Usp"/>
    <property type="match status" value="1"/>
</dbReference>
<comment type="caution">
    <text evidence="2">The sequence shown here is derived from an EMBL/GenBank/DDBJ whole genome shotgun (WGS) entry which is preliminary data.</text>
</comment>
<name>A0A9X2D7N8_9ACTN</name>
<accession>A0A9X2D7N8</accession>
<sequence length="188" mass="19002">MEQRTSEGAADCGRVVVAVSGSRGSAHALAWALRAAEVSGRELEVVTVWPGQGEVLVGEAPGHYSLPRHLAARAQARALAEATAARAGAVPVRRVLANGRVADVLVDASDGADVLVLGTHRSASAAGAPERGVAAAVLPRVACAVVEVDPTGAARVRGEVARADRGRRGPFTLAHPAVAPMGGVPPRA</sequence>
<dbReference type="RefSeq" id="WP_250826387.1">
    <property type="nucleotide sequence ID" value="NZ_JAMOIL010000003.1"/>
</dbReference>
<protein>
    <submittedName>
        <fullName evidence="2">Universal stress protein</fullName>
    </submittedName>
</protein>